<dbReference type="Gene3D" id="1.10.238.10">
    <property type="entry name" value="EF-hand"/>
    <property type="match status" value="1"/>
</dbReference>
<dbReference type="FunFam" id="1.10.287.70:FF:000086">
    <property type="entry name" value="Polycystic kidney disease 2"/>
    <property type="match status" value="1"/>
</dbReference>
<feature type="disulfide bond" evidence="8">
    <location>
        <begin position="159"/>
        <end position="174"/>
    </location>
</feature>
<evidence type="ECO:0000256" key="1">
    <source>
        <dbReference type="ARBA" id="ARBA00004141"/>
    </source>
</evidence>
<keyword evidence="7" id="KW-0107">Calcium channel</keyword>
<keyword evidence="13" id="KW-1185">Reference proteome</keyword>
<keyword evidence="7" id="KW-0479">Metal-binding</keyword>
<dbReference type="Gene3D" id="1.10.287.70">
    <property type="match status" value="1"/>
</dbReference>
<dbReference type="Pfam" id="PF08016">
    <property type="entry name" value="PKD_channel"/>
    <property type="match status" value="1"/>
</dbReference>
<dbReference type="InterPro" id="IPR013122">
    <property type="entry name" value="PKD1_2_channel"/>
</dbReference>
<keyword evidence="7" id="KW-0106">Calcium</keyword>
<keyword evidence="7" id="KW-0109">Calcium transport</keyword>
<dbReference type="Proteomes" id="UP000054408">
    <property type="component" value="Unassembled WGS sequence"/>
</dbReference>
<dbReference type="GO" id="GO:0005262">
    <property type="term" value="F:calcium channel activity"/>
    <property type="evidence" value="ECO:0007669"/>
    <property type="project" value="UniProtKB-KW"/>
</dbReference>
<evidence type="ECO:0000256" key="9">
    <source>
        <dbReference type="SAM" id="Phobius"/>
    </source>
</evidence>
<dbReference type="eggNOG" id="KOG3599">
    <property type="taxonomic scope" value="Eukaryota"/>
</dbReference>
<sequence>MRRLFGALKAQGTGAVRAEEYHARMAKFAGELKEELERAVQKKKLRATVKVAIREMVVYFVFLTVFSFVVLGARDPLYSFQYNEFMKDLFLAEEFPEPDIYKTFYDVATFEEFWEFMHDVFVPALFADQGGFGEGYIYGQNVLVGAVRLRQVRVSRGHCQPEGPFGRVITSNECFARYSRSLGDTARFGPEQQFVYSSAKELDTVPQLARLQLFEGGGYVEYFPASLQQDEHAQHMRDLENGTFVDLQTRALFIDFTTYNTNVNLFHVAQLTFEFLPSGGVFPSATFRVMRLYKYNNDVSGTIQFVLEMILIIMVLGYFVEEVWELYDTGCWEYWHNLWNVIDWINLLLFLAAFCVRIALVATFEKMNLDPRATTRFYNFQTLVLLNSAENNILASNAFILWFKVYKYTKFFPPMRTVSDTIARSIQNTIGFVAVVMFVLFGFAQAGVLAFGSDVEDFRSFIDTFYTLLRLLLGDFDFETMQYSNRVFGPLYFLFFMVVVFFVMLSMFLAILNDSYLQVQAENKARSEKELNVVEAFRDWVNARTAFLRKRQERIRDFSENIRTADANADAVLDLDELRQVFNMYEDEARELLGVNSAEELLARFDVDGNSVLDAEEQARLVRAIEQWNSRAQAETDQIVELNEDIDDPTVAGVDRQIALYMAALKQDMRVFARLETTVERNLLALLDASGIGRDAYLNEMGTTSYSSED</sequence>
<keyword evidence="4 9" id="KW-1133">Transmembrane helix</keyword>
<dbReference type="EMBL" id="GL349492">
    <property type="protein sequence ID" value="KNC54914.1"/>
    <property type="molecule type" value="Genomic_DNA"/>
</dbReference>
<evidence type="ECO:0000259" key="10">
    <source>
        <dbReference type="Pfam" id="PF08016"/>
    </source>
</evidence>
<feature type="transmembrane region" description="Helical" evidence="9">
    <location>
        <begin position="344"/>
        <end position="364"/>
    </location>
</feature>
<comment type="subcellular location">
    <subcellularLocation>
        <location evidence="1">Membrane</location>
        <topology evidence="1">Multi-pass membrane protein</topology>
    </subcellularLocation>
</comment>
<evidence type="ECO:0000256" key="7">
    <source>
        <dbReference type="PIRSR" id="PIRSR603915-1"/>
    </source>
</evidence>
<feature type="transmembrane region" description="Helical" evidence="9">
    <location>
        <begin position="430"/>
        <end position="451"/>
    </location>
</feature>
<gene>
    <name evidence="12" type="ORF">AMSG_10573</name>
</gene>
<dbReference type="RefSeq" id="XP_013753504.1">
    <property type="nucleotide sequence ID" value="XM_013898050.1"/>
</dbReference>
<feature type="transmembrane region" description="Helical" evidence="9">
    <location>
        <begin position="491"/>
        <end position="512"/>
    </location>
</feature>
<dbReference type="GeneID" id="25568768"/>
<dbReference type="PANTHER" id="PTHR10877">
    <property type="entry name" value="POLYCYSTIN FAMILY MEMBER"/>
    <property type="match status" value="1"/>
</dbReference>
<dbReference type="SUPFAM" id="SSF81324">
    <property type="entry name" value="Voltage-gated potassium channels"/>
    <property type="match status" value="1"/>
</dbReference>
<dbReference type="InterPro" id="IPR003915">
    <property type="entry name" value="PKD_2"/>
</dbReference>
<evidence type="ECO:0000256" key="6">
    <source>
        <dbReference type="ARBA" id="ARBA00023180"/>
    </source>
</evidence>
<evidence type="ECO:0000256" key="3">
    <source>
        <dbReference type="ARBA" id="ARBA00022692"/>
    </source>
</evidence>
<dbReference type="InterPro" id="IPR046791">
    <property type="entry name" value="Polycystin_dom"/>
</dbReference>
<feature type="binding site" evidence="7">
    <location>
        <position position="606"/>
    </location>
    <ligand>
        <name>Ca(2+)</name>
        <dbReference type="ChEBI" id="CHEBI:29108"/>
        <label>2</label>
    </ligand>
</feature>
<dbReference type="Pfam" id="PF20519">
    <property type="entry name" value="Polycystin_dom"/>
    <property type="match status" value="1"/>
</dbReference>
<evidence type="ECO:0000256" key="8">
    <source>
        <dbReference type="PIRSR" id="PIRSR603915-2"/>
    </source>
</evidence>
<protein>
    <submittedName>
        <fullName evidence="12">Polycystic kidney disease 2</fullName>
    </submittedName>
</protein>
<keyword evidence="3 9" id="KW-0812">Transmembrane</keyword>
<keyword evidence="5 9" id="KW-0472">Membrane</keyword>
<comment type="similarity">
    <text evidence="2">Belongs to the polycystin family.</text>
</comment>
<dbReference type="OMA" id="FTMLTEW"/>
<evidence type="ECO:0000313" key="13">
    <source>
        <dbReference type="Proteomes" id="UP000054408"/>
    </source>
</evidence>
<feature type="domain" description="Polycystin" evidence="11">
    <location>
        <begin position="104"/>
        <end position="292"/>
    </location>
</feature>
<dbReference type="GO" id="GO:0016020">
    <property type="term" value="C:membrane"/>
    <property type="evidence" value="ECO:0007669"/>
    <property type="project" value="UniProtKB-SubCell"/>
</dbReference>
<feature type="domain" description="Polycystin cation channel PKD1/PKD2" evidence="10">
    <location>
        <begin position="305"/>
        <end position="518"/>
    </location>
</feature>
<evidence type="ECO:0000313" key="12">
    <source>
        <dbReference type="EMBL" id="KNC54914.1"/>
    </source>
</evidence>
<keyword evidence="7" id="KW-0407">Ion channel</keyword>
<reference evidence="12 13" key="1">
    <citation type="submission" date="2010-05" db="EMBL/GenBank/DDBJ databases">
        <title>The Genome Sequence of Thecamonas trahens ATCC 50062.</title>
        <authorList>
            <consortium name="The Broad Institute Genome Sequencing Platform"/>
            <person name="Russ C."/>
            <person name="Cuomo C."/>
            <person name="Shea T."/>
            <person name="Young S.K."/>
            <person name="Zeng Q."/>
            <person name="Koehrsen M."/>
            <person name="Haas B."/>
            <person name="Borodovsky M."/>
            <person name="Guigo R."/>
            <person name="Alvarado L."/>
            <person name="Berlin A."/>
            <person name="Bochicchio J."/>
            <person name="Borenstein D."/>
            <person name="Chapman S."/>
            <person name="Chen Z."/>
            <person name="Freedman E."/>
            <person name="Gellesch M."/>
            <person name="Goldberg J."/>
            <person name="Griggs A."/>
            <person name="Gujja S."/>
            <person name="Heilman E."/>
            <person name="Heiman D."/>
            <person name="Hepburn T."/>
            <person name="Howarth C."/>
            <person name="Jen D."/>
            <person name="Larson L."/>
            <person name="Mehta T."/>
            <person name="Park D."/>
            <person name="Pearson M."/>
            <person name="Roberts A."/>
            <person name="Saif S."/>
            <person name="Shenoy N."/>
            <person name="Sisk P."/>
            <person name="Stolte C."/>
            <person name="Sykes S."/>
            <person name="Thomson T."/>
            <person name="Walk T."/>
            <person name="White J."/>
            <person name="Yandava C."/>
            <person name="Burger G."/>
            <person name="Gray M.W."/>
            <person name="Holland P.W.H."/>
            <person name="King N."/>
            <person name="Lang F.B.F."/>
            <person name="Roger A.J."/>
            <person name="Ruiz-Trillo I."/>
            <person name="Lander E."/>
            <person name="Nusbaum C."/>
        </authorList>
    </citation>
    <scope>NUCLEOTIDE SEQUENCE [LARGE SCALE GENOMIC DNA]</scope>
    <source>
        <strain evidence="12 13">ATCC 50062</strain>
    </source>
</reference>
<organism evidence="12 13">
    <name type="scientific">Thecamonas trahens ATCC 50062</name>
    <dbReference type="NCBI Taxonomy" id="461836"/>
    <lineage>
        <taxon>Eukaryota</taxon>
        <taxon>Apusozoa</taxon>
        <taxon>Apusomonadida</taxon>
        <taxon>Apusomonadidae</taxon>
        <taxon>Thecamonas</taxon>
    </lineage>
</organism>
<evidence type="ECO:0000256" key="2">
    <source>
        <dbReference type="ARBA" id="ARBA00007200"/>
    </source>
</evidence>
<keyword evidence="7" id="KW-0406">Ion transport</keyword>
<proteinExistence type="inferred from homology"/>
<dbReference type="PANTHER" id="PTHR10877:SF183">
    <property type="entry name" value="AT14535P-RELATED"/>
    <property type="match status" value="1"/>
</dbReference>
<evidence type="ECO:0000256" key="4">
    <source>
        <dbReference type="ARBA" id="ARBA00022989"/>
    </source>
</evidence>
<dbReference type="PRINTS" id="PR01433">
    <property type="entry name" value="POLYCYSTIN2"/>
</dbReference>
<dbReference type="InterPro" id="IPR051223">
    <property type="entry name" value="Polycystin"/>
</dbReference>
<feature type="transmembrane region" description="Helical" evidence="9">
    <location>
        <begin position="299"/>
        <end position="320"/>
    </location>
</feature>
<keyword evidence="7" id="KW-0813">Transport</keyword>
<feature type="transmembrane region" description="Helical" evidence="9">
    <location>
        <begin position="56"/>
        <end position="73"/>
    </location>
</feature>
<evidence type="ECO:0000259" key="11">
    <source>
        <dbReference type="Pfam" id="PF20519"/>
    </source>
</evidence>
<dbReference type="OrthoDB" id="444119at2759"/>
<accession>A0A0L0DRG2</accession>
<dbReference type="AlphaFoldDB" id="A0A0L0DRG2"/>
<evidence type="ECO:0000256" key="5">
    <source>
        <dbReference type="ARBA" id="ARBA00023136"/>
    </source>
</evidence>
<dbReference type="GO" id="GO:0005509">
    <property type="term" value="F:calcium ion binding"/>
    <property type="evidence" value="ECO:0007669"/>
    <property type="project" value="InterPro"/>
</dbReference>
<feature type="binding site" evidence="7">
    <location>
        <position position="608"/>
    </location>
    <ligand>
        <name>Ca(2+)</name>
        <dbReference type="ChEBI" id="CHEBI:29108"/>
        <label>2</label>
    </ligand>
</feature>
<keyword evidence="6" id="KW-0325">Glycoprotein</keyword>
<feature type="binding site" evidence="7">
    <location>
        <position position="617"/>
    </location>
    <ligand>
        <name>Ca(2+)</name>
        <dbReference type="ChEBI" id="CHEBI:29108"/>
        <label>2</label>
    </ligand>
</feature>
<dbReference type="SUPFAM" id="SSF47473">
    <property type="entry name" value="EF-hand"/>
    <property type="match status" value="1"/>
</dbReference>
<dbReference type="InterPro" id="IPR011992">
    <property type="entry name" value="EF-hand-dom_pair"/>
</dbReference>
<name>A0A0L0DRG2_THETB</name>